<feature type="transmembrane region" description="Helical" evidence="1">
    <location>
        <begin position="53"/>
        <end position="75"/>
    </location>
</feature>
<protein>
    <submittedName>
        <fullName evidence="2">Uncharacterized protein</fullName>
    </submittedName>
</protein>
<organism evidence="2 3">
    <name type="scientific">Hymenolepis diminuta</name>
    <name type="common">Rat tapeworm</name>
    <dbReference type="NCBI Taxonomy" id="6216"/>
    <lineage>
        <taxon>Eukaryota</taxon>
        <taxon>Metazoa</taxon>
        <taxon>Spiralia</taxon>
        <taxon>Lophotrochozoa</taxon>
        <taxon>Platyhelminthes</taxon>
        <taxon>Cestoda</taxon>
        <taxon>Eucestoda</taxon>
        <taxon>Cyclophyllidea</taxon>
        <taxon>Hymenolepididae</taxon>
        <taxon>Hymenolepis</taxon>
    </lineage>
</organism>
<feature type="transmembrane region" description="Helical" evidence="1">
    <location>
        <begin position="113"/>
        <end position="134"/>
    </location>
</feature>
<evidence type="ECO:0000313" key="3">
    <source>
        <dbReference type="Proteomes" id="UP000321570"/>
    </source>
</evidence>
<dbReference type="Proteomes" id="UP000321570">
    <property type="component" value="Unassembled WGS sequence"/>
</dbReference>
<dbReference type="AlphaFoldDB" id="A0A564Z069"/>
<dbReference type="EMBL" id="CABIJS010000532">
    <property type="protein sequence ID" value="VUZ52865.1"/>
    <property type="molecule type" value="Genomic_DNA"/>
</dbReference>
<keyword evidence="1" id="KW-0812">Transmembrane</keyword>
<keyword evidence="1" id="KW-1133">Transmembrane helix</keyword>
<evidence type="ECO:0000256" key="1">
    <source>
        <dbReference type="SAM" id="Phobius"/>
    </source>
</evidence>
<accession>A0A564Z069</accession>
<feature type="transmembrane region" description="Helical" evidence="1">
    <location>
        <begin position="84"/>
        <end position="107"/>
    </location>
</feature>
<proteinExistence type="predicted"/>
<sequence>MTKLATKSGAYKCLLVLFYIANTWTLIRGLVWLSLGAVCYTNPSEGTCTSNMAISTALMAIGISLVIVSICGYIFVSCKAPIPIYMYGGVMMALMIAELGIGIYIITVEVRNGVIVICQIVPNFITVISAFFLGSATKHDRAII</sequence>
<feature type="transmembrane region" description="Helical" evidence="1">
    <location>
        <begin position="12"/>
        <end position="33"/>
    </location>
</feature>
<gene>
    <name evidence="2" type="ORF">WMSIL1_LOCUS11294</name>
</gene>
<name>A0A564Z069_HYMDI</name>
<evidence type="ECO:0000313" key="2">
    <source>
        <dbReference type="EMBL" id="VUZ52865.1"/>
    </source>
</evidence>
<keyword evidence="1" id="KW-0472">Membrane</keyword>
<keyword evidence="3" id="KW-1185">Reference proteome</keyword>
<reference evidence="2 3" key="1">
    <citation type="submission" date="2019-07" db="EMBL/GenBank/DDBJ databases">
        <authorList>
            <person name="Jastrzebski P J."/>
            <person name="Paukszto L."/>
            <person name="Jastrzebski P J."/>
        </authorList>
    </citation>
    <scope>NUCLEOTIDE SEQUENCE [LARGE SCALE GENOMIC DNA]</scope>
    <source>
        <strain evidence="2 3">WMS-il1</strain>
    </source>
</reference>